<comment type="caution">
    <text evidence="10">The sequence shown here is derived from an EMBL/GenBank/DDBJ whole genome shotgun (WGS) entry which is preliminary data.</text>
</comment>
<evidence type="ECO:0000256" key="6">
    <source>
        <dbReference type="ARBA" id="ARBA00022741"/>
    </source>
</evidence>
<evidence type="ECO:0000256" key="7">
    <source>
        <dbReference type="ARBA" id="ARBA00022840"/>
    </source>
</evidence>
<dbReference type="InterPro" id="IPR023468">
    <property type="entry name" value="Riboflavin_kinase"/>
</dbReference>
<reference evidence="10 11" key="1">
    <citation type="journal article" date="2023" name="Nat. Commun.">
        <title>Origin of minicircular mitochondrial genomes in red algae.</title>
        <authorList>
            <person name="Lee Y."/>
            <person name="Cho C.H."/>
            <person name="Lee Y.M."/>
            <person name="Park S.I."/>
            <person name="Yang J.H."/>
            <person name="West J.A."/>
            <person name="Bhattacharya D."/>
            <person name="Yoon H.S."/>
        </authorList>
    </citation>
    <scope>NUCLEOTIDE SEQUENCE [LARGE SCALE GENOMIC DNA]</scope>
    <source>
        <strain evidence="10 11">CCMP1338</strain>
        <tissue evidence="10">Whole cell</tissue>
    </source>
</reference>
<dbReference type="EC" id="2.7.1.26" evidence="2"/>
<dbReference type="Pfam" id="PF01687">
    <property type="entry name" value="Flavokinase"/>
    <property type="match status" value="1"/>
</dbReference>
<evidence type="ECO:0000256" key="1">
    <source>
        <dbReference type="ARBA" id="ARBA00005201"/>
    </source>
</evidence>
<dbReference type="Gene3D" id="2.40.30.30">
    <property type="entry name" value="Riboflavin kinase-like"/>
    <property type="match status" value="1"/>
</dbReference>
<sequence length="345" mass="39150">MTFVECFIGSAGCRSGSRSRGPLMDRGRSSSGFRKRGIGYVRAKENLEGLDDEIPSSAFFAEELKRLEKELEAEGRDRGVGGEEVEADEDDEDDDDNYDEEKSTRLWEERPEIDFEEELDNEFLHLALDLGFEDPEQLLDALEIEAPESPREILEKEDSFEIAEGSPFHYKNWKPETYMSSQETAVFLEKPVPVDGIVTEGFGRGSRDIGIPTANIEAAILGVTIASLENGVYFGWARLGSKRRLHGTVLNIGINPTFGDVKERILEAHLLSDFEDDFYGERLRIVILGFMRKEHKFDSFPELVRNIKNDLLTGILMLKKPKSIEQRKHELLVGTWNGDSHTERN</sequence>
<keyword evidence="6" id="KW-0547">Nucleotide-binding</keyword>
<dbReference type="GO" id="GO:0009398">
    <property type="term" value="P:FMN biosynthetic process"/>
    <property type="evidence" value="ECO:0007669"/>
    <property type="project" value="TreeGrafter"/>
</dbReference>
<evidence type="ECO:0000256" key="5">
    <source>
        <dbReference type="ARBA" id="ARBA00022679"/>
    </source>
</evidence>
<feature type="region of interest" description="Disordered" evidence="8">
    <location>
        <begin position="72"/>
        <end position="104"/>
    </location>
</feature>
<feature type="domain" description="Riboflavin kinase" evidence="9">
    <location>
        <begin position="187"/>
        <end position="319"/>
    </location>
</feature>
<dbReference type="GO" id="GO:0008531">
    <property type="term" value="F:riboflavin kinase activity"/>
    <property type="evidence" value="ECO:0007669"/>
    <property type="project" value="UniProtKB-EC"/>
</dbReference>
<name>A0AAV8UPB4_9RHOD</name>
<dbReference type="GO" id="GO:0005524">
    <property type="term" value="F:ATP binding"/>
    <property type="evidence" value="ECO:0007669"/>
    <property type="project" value="UniProtKB-KW"/>
</dbReference>
<evidence type="ECO:0000313" key="10">
    <source>
        <dbReference type="EMBL" id="KAJ8903864.1"/>
    </source>
</evidence>
<feature type="compositionally biased region" description="Acidic residues" evidence="8">
    <location>
        <begin position="83"/>
        <end position="99"/>
    </location>
</feature>
<dbReference type="Proteomes" id="UP001157974">
    <property type="component" value="Unassembled WGS sequence"/>
</dbReference>
<dbReference type="InterPro" id="IPR015865">
    <property type="entry name" value="Riboflavin_kinase_bac/euk"/>
</dbReference>
<dbReference type="InterPro" id="IPR023465">
    <property type="entry name" value="Riboflavin_kinase_dom_sf"/>
</dbReference>
<feature type="compositionally biased region" description="Basic and acidic residues" evidence="8">
    <location>
        <begin position="72"/>
        <end position="81"/>
    </location>
</feature>
<evidence type="ECO:0000256" key="8">
    <source>
        <dbReference type="SAM" id="MobiDB-lite"/>
    </source>
</evidence>
<evidence type="ECO:0000256" key="3">
    <source>
        <dbReference type="ARBA" id="ARBA00022630"/>
    </source>
</evidence>
<evidence type="ECO:0000256" key="4">
    <source>
        <dbReference type="ARBA" id="ARBA00022643"/>
    </source>
</evidence>
<comment type="pathway">
    <text evidence="1">Cofactor biosynthesis; FMN biosynthesis; FMN from riboflavin (ATP route): step 1/1.</text>
</comment>
<dbReference type="SMART" id="SM00904">
    <property type="entry name" value="Flavokinase"/>
    <property type="match status" value="1"/>
</dbReference>
<keyword evidence="5" id="KW-0808">Transferase</keyword>
<gene>
    <name evidence="10" type="ORF">NDN08_000397</name>
</gene>
<evidence type="ECO:0000259" key="9">
    <source>
        <dbReference type="SMART" id="SM00904"/>
    </source>
</evidence>
<keyword evidence="4" id="KW-0288">FMN</keyword>
<dbReference type="PANTHER" id="PTHR22749:SF6">
    <property type="entry name" value="RIBOFLAVIN KINASE"/>
    <property type="match status" value="1"/>
</dbReference>
<protein>
    <recommendedName>
        <fullName evidence="2">riboflavin kinase</fullName>
        <ecNumber evidence="2">2.7.1.26</ecNumber>
    </recommendedName>
</protein>
<accession>A0AAV8UPB4</accession>
<organism evidence="10 11">
    <name type="scientific">Rhodosorus marinus</name>
    <dbReference type="NCBI Taxonomy" id="101924"/>
    <lineage>
        <taxon>Eukaryota</taxon>
        <taxon>Rhodophyta</taxon>
        <taxon>Stylonematophyceae</taxon>
        <taxon>Stylonematales</taxon>
        <taxon>Stylonemataceae</taxon>
        <taxon>Rhodosorus</taxon>
    </lineage>
</organism>
<evidence type="ECO:0000313" key="11">
    <source>
        <dbReference type="Proteomes" id="UP001157974"/>
    </source>
</evidence>
<dbReference type="EMBL" id="JAMWBK010000006">
    <property type="protein sequence ID" value="KAJ8903864.1"/>
    <property type="molecule type" value="Genomic_DNA"/>
</dbReference>
<dbReference type="GO" id="GO:0009231">
    <property type="term" value="P:riboflavin biosynthetic process"/>
    <property type="evidence" value="ECO:0007669"/>
    <property type="project" value="InterPro"/>
</dbReference>
<keyword evidence="3" id="KW-0285">Flavoprotein</keyword>
<evidence type="ECO:0000256" key="2">
    <source>
        <dbReference type="ARBA" id="ARBA00012105"/>
    </source>
</evidence>
<proteinExistence type="predicted"/>
<dbReference type="PANTHER" id="PTHR22749">
    <property type="entry name" value="RIBOFLAVIN KINASE/FMN ADENYLYLTRANSFERASE"/>
    <property type="match status" value="1"/>
</dbReference>
<keyword evidence="11" id="KW-1185">Reference proteome</keyword>
<dbReference type="AlphaFoldDB" id="A0AAV8UPB4"/>
<keyword evidence="7" id="KW-0067">ATP-binding</keyword>
<dbReference type="SUPFAM" id="SSF82114">
    <property type="entry name" value="Riboflavin kinase-like"/>
    <property type="match status" value="1"/>
</dbReference>